<reference evidence="1 2" key="1">
    <citation type="submission" date="2020-07" db="EMBL/GenBank/DDBJ databases">
        <title>Genomic Encyclopedia of Type Strains, Phase IV (KMG-V): Genome sequencing to study the core and pangenomes of soil and plant-associated prokaryotes.</title>
        <authorList>
            <person name="Whitman W."/>
        </authorList>
    </citation>
    <scope>NUCLEOTIDE SEQUENCE [LARGE SCALE GENOMIC DNA]</scope>
    <source>
        <strain evidence="1 2">RH2WT43</strain>
    </source>
</reference>
<proteinExistence type="predicted"/>
<keyword evidence="2" id="KW-1185">Reference proteome</keyword>
<comment type="caution">
    <text evidence="1">The sequence shown here is derived from an EMBL/GenBank/DDBJ whole genome shotgun (WGS) entry which is preliminary data.</text>
</comment>
<name>A0A839ERF4_9GAMM</name>
<organism evidence="1 2">
    <name type="scientific">Dokdonella fugitiva</name>
    <dbReference type="NCBI Taxonomy" id="328517"/>
    <lineage>
        <taxon>Bacteria</taxon>
        <taxon>Pseudomonadati</taxon>
        <taxon>Pseudomonadota</taxon>
        <taxon>Gammaproteobacteria</taxon>
        <taxon>Lysobacterales</taxon>
        <taxon>Rhodanobacteraceae</taxon>
        <taxon>Dokdonella</taxon>
    </lineage>
</organism>
<sequence>MDGDDAEGDVVRRAWMWVAAPIGAALASKVGSTEAGANPGGCPGLVAHVTLSDYDGTHSLPLCVAPGGFNVSGGVVTLKVYDPASDGIFHNDFDAS</sequence>
<dbReference type="AlphaFoldDB" id="A0A839ERF4"/>
<dbReference type="EMBL" id="JACGXL010000001">
    <property type="protein sequence ID" value="MBA8886335.1"/>
    <property type="molecule type" value="Genomic_DNA"/>
</dbReference>
<evidence type="ECO:0000313" key="2">
    <source>
        <dbReference type="Proteomes" id="UP000550401"/>
    </source>
</evidence>
<gene>
    <name evidence="1" type="ORF">FHW12_000526</name>
</gene>
<dbReference type="RefSeq" id="WP_182529425.1">
    <property type="nucleotide sequence ID" value="NZ_JACGXL010000001.1"/>
</dbReference>
<protein>
    <submittedName>
        <fullName evidence="1">Uncharacterized protein</fullName>
    </submittedName>
</protein>
<accession>A0A839ERF4</accession>
<dbReference type="Proteomes" id="UP000550401">
    <property type="component" value="Unassembled WGS sequence"/>
</dbReference>
<evidence type="ECO:0000313" key="1">
    <source>
        <dbReference type="EMBL" id="MBA8886335.1"/>
    </source>
</evidence>